<gene>
    <name evidence="2" type="ORF">ACFQO8_06140</name>
</gene>
<feature type="compositionally biased region" description="Basic and acidic residues" evidence="1">
    <location>
        <begin position="29"/>
        <end position="45"/>
    </location>
</feature>
<comment type="caution">
    <text evidence="2">The sequence shown here is derived from an EMBL/GenBank/DDBJ whole genome shotgun (WGS) entry which is preliminary data.</text>
</comment>
<reference evidence="3" key="1">
    <citation type="journal article" date="2019" name="Int. J. Syst. Evol. Microbiol.">
        <title>The Global Catalogue of Microorganisms (GCM) 10K type strain sequencing project: providing services to taxonomists for standard genome sequencing and annotation.</title>
        <authorList>
            <consortium name="The Broad Institute Genomics Platform"/>
            <consortium name="The Broad Institute Genome Sequencing Center for Infectious Disease"/>
            <person name="Wu L."/>
            <person name="Ma J."/>
        </authorList>
    </citation>
    <scope>NUCLEOTIDE SEQUENCE [LARGE SCALE GENOMIC DNA]</scope>
    <source>
        <strain evidence="3">CCUG 55590</strain>
    </source>
</reference>
<dbReference type="EMBL" id="JBHTCE010000001">
    <property type="protein sequence ID" value="MFC7389719.1"/>
    <property type="molecule type" value="Genomic_DNA"/>
</dbReference>
<keyword evidence="3" id="KW-1185">Reference proteome</keyword>
<dbReference type="Proteomes" id="UP001596439">
    <property type="component" value="Unassembled WGS sequence"/>
</dbReference>
<accession>A0ABW2PJQ5</accession>
<feature type="region of interest" description="Disordered" evidence="1">
    <location>
        <begin position="29"/>
        <end position="56"/>
    </location>
</feature>
<evidence type="ECO:0000313" key="2">
    <source>
        <dbReference type="EMBL" id="MFC7389719.1"/>
    </source>
</evidence>
<dbReference type="RefSeq" id="WP_214787868.1">
    <property type="nucleotide sequence ID" value="NZ_JANIEL010000079.1"/>
</dbReference>
<organism evidence="2 3">
    <name type="scientific">Exiguobacterium aestuarii</name>
    <dbReference type="NCBI Taxonomy" id="273527"/>
    <lineage>
        <taxon>Bacteria</taxon>
        <taxon>Bacillati</taxon>
        <taxon>Bacillota</taxon>
        <taxon>Bacilli</taxon>
        <taxon>Bacillales</taxon>
        <taxon>Bacillales Family XII. Incertae Sedis</taxon>
        <taxon>Exiguobacterium</taxon>
    </lineage>
</organism>
<name>A0ABW2PJQ5_9BACL</name>
<evidence type="ECO:0000313" key="3">
    <source>
        <dbReference type="Proteomes" id="UP001596439"/>
    </source>
</evidence>
<protein>
    <submittedName>
        <fullName evidence="2">Uncharacterized protein</fullName>
    </submittedName>
</protein>
<sequence length="88" mass="10026">MVKRLLVRAGIGLAVAAAVKIGIQKLQENRTREEDHSYLDPKWDEVPSIDSDKDEDEVGLTQLDSIYRAEWQANAYPRSEAERKALEE</sequence>
<proteinExistence type="predicted"/>
<evidence type="ECO:0000256" key="1">
    <source>
        <dbReference type="SAM" id="MobiDB-lite"/>
    </source>
</evidence>